<keyword evidence="4 7" id="KW-0863">Zinc-finger</keyword>
<dbReference type="Proteomes" id="UP000824998">
    <property type="component" value="Unassembled WGS sequence"/>
</dbReference>
<evidence type="ECO:0000256" key="7">
    <source>
        <dbReference type="PROSITE-ProRule" id="PRU00042"/>
    </source>
</evidence>
<keyword evidence="11" id="KW-1185">Reference proteome</keyword>
<feature type="compositionally biased region" description="Low complexity" evidence="8">
    <location>
        <begin position="381"/>
        <end position="397"/>
    </location>
</feature>
<gene>
    <name evidence="10" type="ORF">BJ875DRAFT_481202</name>
</gene>
<evidence type="ECO:0000256" key="5">
    <source>
        <dbReference type="ARBA" id="ARBA00022833"/>
    </source>
</evidence>
<name>A0A9P7YPY9_9HELO</name>
<protein>
    <recommendedName>
        <fullName evidence="9">C2H2-type domain-containing protein</fullName>
    </recommendedName>
</protein>
<evidence type="ECO:0000256" key="8">
    <source>
        <dbReference type="SAM" id="MobiDB-lite"/>
    </source>
</evidence>
<keyword evidence="6" id="KW-0539">Nucleus</keyword>
<dbReference type="OrthoDB" id="6077919at2759"/>
<evidence type="ECO:0000256" key="3">
    <source>
        <dbReference type="ARBA" id="ARBA00022737"/>
    </source>
</evidence>
<comment type="subcellular location">
    <subcellularLocation>
        <location evidence="1">Nucleus</location>
    </subcellularLocation>
</comment>
<feature type="region of interest" description="Disordered" evidence="8">
    <location>
        <begin position="205"/>
        <end position="260"/>
    </location>
</feature>
<dbReference type="Pfam" id="PF04082">
    <property type="entry name" value="Fungal_trans"/>
    <property type="match status" value="1"/>
</dbReference>
<evidence type="ECO:0000256" key="6">
    <source>
        <dbReference type="ARBA" id="ARBA00023242"/>
    </source>
</evidence>
<dbReference type="PANTHER" id="PTHR40626:SF30">
    <property type="entry name" value="FINGER DOMAIN PROTEIN, PUTATIVE (AFU_ORTHOLOGUE AFUA_4G13600)-RELATED"/>
    <property type="match status" value="1"/>
</dbReference>
<evidence type="ECO:0000313" key="10">
    <source>
        <dbReference type="EMBL" id="KAG9237562.1"/>
    </source>
</evidence>
<dbReference type="GO" id="GO:0006351">
    <property type="term" value="P:DNA-templated transcription"/>
    <property type="evidence" value="ECO:0007669"/>
    <property type="project" value="InterPro"/>
</dbReference>
<accession>A0A9P7YPY9</accession>
<feature type="compositionally biased region" description="Polar residues" evidence="8">
    <location>
        <begin position="90"/>
        <end position="129"/>
    </location>
</feature>
<evidence type="ECO:0000313" key="11">
    <source>
        <dbReference type="Proteomes" id="UP000824998"/>
    </source>
</evidence>
<dbReference type="InterPro" id="IPR007219">
    <property type="entry name" value="XnlR_reg_dom"/>
</dbReference>
<dbReference type="InterPro" id="IPR013087">
    <property type="entry name" value="Znf_C2H2_type"/>
</dbReference>
<feature type="compositionally biased region" description="Basic and acidic residues" evidence="8">
    <location>
        <begin position="78"/>
        <end position="89"/>
    </location>
</feature>
<evidence type="ECO:0000256" key="2">
    <source>
        <dbReference type="ARBA" id="ARBA00022723"/>
    </source>
</evidence>
<dbReference type="SMART" id="SM00355">
    <property type="entry name" value="ZnF_C2H2"/>
    <property type="match status" value="2"/>
</dbReference>
<dbReference type="PROSITE" id="PS00028">
    <property type="entry name" value="ZINC_FINGER_C2H2_1"/>
    <property type="match status" value="1"/>
</dbReference>
<feature type="domain" description="C2H2-type" evidence="9">
    <location>
        <begin position="180"/>
        <end position="209"/>
    </location>
</feature>
<dbReference type="InterPro" id="IPR051059">
    <property type="entry name" value="VerF-like"/>
</dbReference>
<feature type="compositionally biased region" description="Polar residues" evidence="8">
    <location>
        <begin position="419"/>
        <end position="433"/>
    </location>
</feature>
<dbReference type="GO" id="GO:0000981">
    <property type="term" value="F:DNA-binding transcription factor activity, RNA polymerase II-specific"/>
    <property type="evidence" value="ECO:0007669"/>
    <property type="project" value="InterPro"/>
</dbReference>
<organism evidence="10 11">
    <name type="scientific">Amylocarpus encephaloides</name>
    <dbReference type="NCBI Taxonomy" id="45428"/>
    <lineage>
        <taxon>Eukaryota</taxon>
        <taxon>Fungi</taxon>
        <taxon>Dikarya</taxon>
        <taxon>Ascomycota</taxon>
        <taxon>Pezizomycotina</taxon>
        <taxon>Leotiomycetes</taxon>
        <taxon>Helotiales</taxon>
        <taxon>Helotiales incertae sedis</taxon>
        <taxon>Amylocarpus</taxon>
    </lineage>
</organism>
<dbReference type="PROSITE" id="PS50157">
    <property type="entry name" value="ZINC_FINGER_C2H2_2"/>
    <property type="match status" value="1"/>
</dbReference>
<keyword evidence="5" id="KW-0862">Zinc</keyword>
<dbReference type="Gene3D" id="3.30.160.60">
    <property type="entry name" value="Classic Zinc Finger"/>
    <property type="match status" value="1"/>
</dbReference>
<dbReference type="GO" id="GO:0008270">
    <property type="term" value="F:zinc ion binding"/>
    <property type="evidence" value="ECO:0007669"/>
    <property type="project" value="UniProtKB-KW"/>
</dbReference>
<feature type="region of interest" description="Disordered" evidence="8">
    <location>
        <begin position="1"/>
        <end position="136"/>
    </location>
</feature>
<dbReference type="CDD" id="cd12148">
    <property type="entry name" value="fungal_TF_MHR"/>
    <property type="match status" value="1"/>
</dbReference>
<feature type="compositionally biased region" description="Low complexity" evidence="8">
    <location>
        <begin position="16"/>
        <end position="40"/>
    </location>
</feature>
<evidence type="ECO:0000256" key="4">
    <source>
        <dbReference type="ARBA" id="ARBA00022771"/>
    </source>
</evidence>
<dbReference type="GO" id="GO:0005634">
    <property type="term" value="C:nucleus"/>
    <property type="evidence" value="ECO:0007669"/>
    <property type="project" value="UniProtKB-SubCell"/>
</dbReference>
<dbReference type="EMBL" id="MU251384">
    <property type="protein sequence ID" value="KAG9237562.1"/>
    <property type="molecule type" value="Genomic_DNA"/>
</dbReference>
<dbReference type="InterPro" id="IPR036236">
    <property type="entry name" value="Znf_C2H2_sf"/>
</dbReference>
<evidence type="ECO:0000256" key="1">
    <source>
        <dbReference type="ARBA" id="ARBA00004123"/>
    </source>
</evidence>
<dbReference type="SUPFAM" id="SSF57667">
    <property type="entry name" value="beta-beta-alpha zinc fingers"/>
    <property type="match status" value="1"/>
</dbReference>
<dbReference type="PANTHER" id="PTHR40626">
    <property type="entry name" value="MIP31509P"/>
    <property type="match status" value="1"/>
</dbReference>
<dbReference type="GO" id="GO:0000978">
    <property type="term" value="F:RNA polymerase II cis-regulatory region sequence-specific DNA binding"/>
    <property type="evidence" value="ECO:0007669"/>
    <property type="project" value="InterPro"/>
</dbReference>
<feature type="region of interest" description="Disordered" evidence="8">
    <location>
        <begin position="381"/>
        <end position="433"/>
    </location>
</feature>
<feature type="compositionally biased region" description="Basic residues" evidence="8">
    <location>
        <begin position="59"/>
        <end position="70"/>
    </location>
</feature>
<dbReference type="AlphaFoldDB" id="A0A9P7YPY9"/>
<keyword evidence="3" id="KW-0677">Repeat</keyword>
<dbReference type="GO" id="GO:0000785">
    <property type="term" value="C:chromatin"/>
    <property type="evidence" value="ECO:0007669"/>
    <property type="project" value="TreeGrafter"/>
</dbReference>
<keyword evidence="2" id="KW-0479">Metal-binding</keyword>
<comment type="caution">
    <text evidence="10">The sequence shown here is derived from an EMBL/GenBank/DDBJ whole genome shotgun (WGS) entry which is preliminary data.</text>
</comment>
<proteinExistence type="predicted"/>
<reference evidence="10" key="1">
    <citation type="journal article" date="2021" name="IMA Fungus">
        <title>Genomic characterization of three marine fungi, including Emericellopsis atlantica sp. nov. with signatures of a generalist lifestyle and marine biomass degradation.</title>
        <authorList>
            <person name="Hagestad O.C."/>
            <person name="Hou L."/>
            <person name="Andersen J.H."/>
            <person name="Hansen E.H."/>
            <person name="Altermark B."/>
            <person name="Li C."/>
            <person name="Kuhnert E."/>
            <person name="Cox R.J."/>
            <person name="Crous P.W."/>
            <person name="Spatafora J.W."/>
            <person name="Lail K."/>
            <person name="Amirebrahimi M."/>
            <person name="Lipzen A."/>
            <person name="Pangilinan J."/>
            <person name="Andreopoulos W."/>
            <person name="Hayes R.D."/>
            <person name="Ng V."/>
            <person name="Grigoriev I.V."/>
            <person name="Jackson S.A."/>
            <person name="Sutton T.D.S."/>
            <person name="Dobson A.D.W."/>
            <person name="Rama T."/>
        </authorList>
    </citation>
    <scope>NUCLEOTIDE SEQUENCE</scope>
    <source>
        <strain evidence="10">TRa018bII</strain>
    </source>
</reference>
<evidence type="ECO:0000259" key="9">
    <source>
        <dbReference type="PROSITE" id="PS50157"/>
    </source>
</evidence>
<sequence>MSSLKDIMDVDVEPLQSQAAYRRSREAAQQASRSSIATSSEVPSPPTDDEDIDLDNPNKGKHPIKRRRSRPAASGTEEASRSDTQDQRESATAGQDMDYQTSYQAMGSGPASGSGTPQNMSRSSESGSSIPVKYTPVTGRISRAKKGVPVHTCETCIPAKTFTRAEHLRRHQLSHQKPAYECTFESCERAFHRPDLLARHMDRHETQGKEAYVSGDRSREASSHSDMSSQPLAIKAERFDNNPGSPDALTPRTASSMGNMSNTTITQQSLYPNYSPGGAGSKRTAEQANLPDMYPVTSPGSNRPHSSFDILSGPVFTAADLPVRGNFPVAELVYEETYTGGEAFPTNYTTSGSPLNNSRLPLLRIPDEPCPTTNAYGHDNSPFCSSSASDSTFSNQSEGPLSTRWGRPRSGSGADWPISATSAWSPQLTTPQDLSSPPFEFIEQFEPHMSVPRSHVQQHLDVPPYGGYFLESVGTPTLSTNSKPISQVFPGSTSRVPTSRLVGTNASREKLETINFSSTAIPFQPSQNLSLYIDTYWQKFHPRFPIIHRPTHDSAEGSLLTTAMAAIGTQYHHTREARIKGSELNESCRKGLDQCPNWTLETMQAILLTEIFSRFRGRKTTIRLSRRFEDLCSRVLHGTDSSYGAPACSSPVDGASVSNLRERFSLLEENQSLQRSTPPNEWRRWIKTESRQRLLNACFMFDVHQALYHQLPRSKALGTELRPFLVSPTPDTDSLWGAADASKWQSQQSLQLLRRDSTGQQLSTESSSFSQSLLICSLATQLPLDDLPSFPRFFHSPPAEVDIASTFTSSPLAQTYLALHHTHLHDLLAVAADTWIFSQKVTPPQAFRDAQKRLFAWSKSMDAAHAVHHACRVLSLTLAQSQKHSSSYHTNSLACVTEYWSLYVSALICWAFGHRYQPNNGKTSNVARANPSTTLGTDVTIVSAQGKSFEEVQAQANFYVTSMLEFRVEELSSSRNTIRSETSGVIDVVRQRLNFEGVNIGGRCSILSDCIGVLQKISKSGNSRWF</sequence>